<dbReference type="EMBL" id="JAGVWC010000010">
    <property type="protein sequence ID" value="MBS3061714.1"/>
    <property type="molecule type" value="Genomic_DNA"/>
</dbReference>
<dbReference type="AlphaFoldDB" id="A0A8T4L5A4"/>
<feature type="region of interest" description="Disordered" evidence="1">
    <location>
        <begin position="1"/>
        <end position="60"/>
    </location>
</feature>
<accession>A0A8T4L5A4</accession>
<evidence type="ECO:0000313" key="3">
    <source>
        <dbReference type="Proteomes" id="UP000675968"/>
    </source>
</evidence>
<sequence>MGFLGTIFGRKTWTTRETAETSSETEFGKHKLTRKETTTEKDSDGRTVSKITTTEETEKD</sequence>
<protein>
    <submittedName>
        <fullName evidence="2">Uncharacterized protein</fullName>
    </submittedName>
</protein>
<comment type="caution">
    <text evidence="2">The sequence shown here is derived from an EMBL/GenBank/DDBJ whole genome shotgun (WGS) entry which is preliminary data.</text>
</comment>
<evidence type="ECO:0000256" key="1">
    <source>
        <dbReference type="SAM" id="MobiDB-lite"/>
    </source>
</evidence>
<reference evidence="2" key="2">
    <citation type="submission" date="2021-05" db="EMBL/GenBank/DDBJ databases">
        <title>Protein family content uncovers lineage relationships and bacterial pathway maintenance mechanisms in DPANN archaea.</title>
        <authorList>
            <person name="Castelle C.J."/>
            <person name="Meheust R."/>
            <person name="Jaffe A.L."/>
            <person name="Seitz K."/>
            <person name="Gong X."/>
            <person name="Baker B.J."/>
            <person name="Banfield J.F."/>
        </authorList>
    </citation>
    <scope>NUCLEOTIDE SEQUENCE</scope>
    <source>
        <strain evidence="2">RIFCSPLOWO2_01_FULL_AR10_48_17</strain>
    </source>
</reference>
<gene>
    <name evidence="2" type="ORF">J4215_03975</name>
</gene>
<reference evidence="2" key="1">
    <citation type="submission" date="2021-03" db="EMBL/GenBank/DDBJ databases">
        <authorList>
            <person name="Jaffe A."/>
        </authorList>
    </citation>
    <scope>NUCLEOTIDE SEQUENCE</scope>
    <source>
        <strain evidence="2">RIFCSPLOWO2_01_FULL_AR10_48_17</strain>
    </source>
</reference>
<dbReference type="Proteomes" id="UP000675968">
    <property type="component" value="Unassembled WGS sequence"/>
</dbReference>
<proteinExistence type="predicted"/>
<organism evidence="2 3">
    <name type="scientific">Candidatus Iainarchaeum sp</name>
    <dbReference type="NCBI Taxonomy" id="3101447"/>
    <lineage>
        <taxon>Archaea</taxon>
        <taxon>Candidatus Iainarchaeota</taxon>
        <taxon>Candidatus Iainarchaeia</taxon>
        <taxon>Candidatus Iainarchaeales</taxon>
        <taxon>Candidatus Iainarchaeaceae</taxon>
        <taxon>Candidatus Iainarchaeum</taxon>
    </lineage>
</organism>
<feature type="compositionally biased region" description="Basic and acidic residues" evidence="1">
    <location>
        <begin position="26"/>
        <end position="47"/>
    </location>
</feature>
<name>A0A8T4L5A4_9ARCH</name>
<evidence type="ECO:0000313" key="2">
    <source>
        <dbReference type="EMBL" id="MBS3061714.1"/>
    </source>
</evidence>